<dbReference type="InterPro" id="IPR050832">
    <property type="entry name" value="Bact_Acetyltransf"/>
</dbReference>
<dbReference type="SUPFAM" id="SSF55729">
    <property type="entry name" value="Acyl-CoA N-acyltransferases (Nat)"/>
    <property type="match status" value="1"/>
</dbReference>
<protein>
    <submittedName>
        <fullName evidence="4">GNAT family acetyltransferase</fullName>
        <ecNumber evidence="4">2.3.1.-</ecNumber>
    </submittedName>
</protein>
<keyword evidence="2 4" id="KW-0012">Acyltransferase</keyword>
<dbReference type="GO" id="GO:0016747">
    <property type="term" value="F:acyltransferase activity, transferring groups other than amino-acyl groups"/>
    <property type="evidence" value="ECO:0007669"/>
    <property type="project" value="InterPro"/>
</dbReference>
<accession>A0A6M4AV51</accession>
<dbReference type="Proteomes" id="UP000503018">
    <property type="component" value="Chromosome"/>
</dbReference>
<sequence>MQPEIEMATAADATDVIALWHSCGLTRPWNDPQADFDLALTTPTSTILTARNPMAIVGTVMVGFDGHRGWVYYLAVDPSLRRSGLGRHLMAAAEAWLRRAGSPKIQLMVRGDNQAAVGFYQALGYQIQDVLTIGRRLDGGNN</sequence>
<evidence type="ECO:0000256" key="2">
    <source>
        <dbReference type="ARBA" id="ARBA00023315"/>
    </source>
</evidence>
<evidence type="ECO:0000259" key="3">
    <source>
        <dbReference type="PROSITE" id="PS51186"/>
    </source>
</evidence>
<evidence type="ECO:0000313" key="5">
    <source>
        <dbReference type="Proteomes" id="UP000503018"/>
    </source>
</evidence>
<dbReference type="Pfam" id="PF00583">
    <property type="entry name" value="Acetyltransf_1"/>
    <property type="match status" value="1"/>
</dbReference>
<dbReference type="RefSeq" id="WP_169945389.1">
    <property type="nucleotide sequence ID" value="NZ_CP053015.1"/>
</dbReference>
<dbReference type="InterPro" id="IPR016181">
    <property type="entry name" value="Acyl_CoA_acyltransferase"/>
</dbReference>
<dbReference type="PROSITE" id="PS51186">
    <property type="entry name" value="GNAT"/>
    <property type="match status" value="1"/>
</dbReference>
<dbReference type="CDD" id="cd04301">
    <property type="entry name" value="NAT_SF"/>
    <property type="match status" value="1"/>
</dbReference>
<gene>
    <name evidence="4" type="ORF">GV829_07345</name>
</gene>
<keyword evidence="5" id="KW-1185">Reference proteome</keyword>
<dbReference type="PANTHER" id="PTHR43877">
    <property type="entry name" value="AMINOALKYLPHOSPHONATE N-ACETYLTRANSFERASE-RELATED-RELATED"/>
    <property type="match status" value="1"/>
</dbReference>
<dbReference type="EC" id="2.3.1.-" evidence="4"/>
<reference evidence="4 5" key="1">
    <citation type="submission" date="2020-01" db="EMBL/GenBank/DDBJ databases">
        <title>Sphingomonas sp. strain CSW-10.</title>
        <authorList>
            <person name="Chen W.-M."/>
        </authorList>
    </citation>
    <scope>NUCLEOTIDE SEQUENCE [LARGE SCALE GENOMIC DNA]</scope>
    <source>
        <strain evidence="4 5">CSW-10</strain>
    </source>
</reference>
<organism evidence="4 5">
    <name type="scientific">Sphingomonas lacunae</name>
    <dbReference type="NCBI Taxonomy" id="2698828"/>
    <lineage>
        <taxon>Bacteria</taxon>
        <taxon>Pseudomonadati</taxon>
        <taxon>Pseudomonadota</taxon>
        <taxon>Alphaproteobacteria</taxon>
        <taxon>Sphingomonadales</taxon>
        <taxon>Sphingomonadaceae</taxon>
        <taxon>Sphingomonas</taxon>
    </lineage>
</organism>
<dbReference type="Gene3D" id="3.40.630.30">
    <property type="match status" value="1"/>
</dbReference>
<dbReference type="AlphaFoldDB" id="A0A6M4AV51"/>
<evidence type="ECO:0000313" key="4">
    <source>
        <dbReference type="EMBL" id="QJQ32290.1"/>
    </source>
</evidence>
<keyword evidence="1 4" id="KW-0808">Transferase</keyword>
<proteinExistence type="predicted"/>
<evidence type="ECO:0000256" key="1">
    <source>
        <dbReference type="ARBA" id="ARBA00022679"/>
    </source>
</evidence>
<dbReference type="InterPro" id="IPR000182">
    <property type="entry name" value="GNAT_dom"/>
</dbReference>
<dbReference type="EMBL" id="CP053015">
    <property type="protein sequence ID" value="QJQ32290.1"/>
    <property type="molecule type" value="Genomic_DNA"/>
</dbReference>
<dbReference type="KEGG" id="slan:GV829_07345"/>
<name>A0A6M4AV51_9SPHN</name>
<feature type="domain" description="N-acetyltransferase" evidence="3">
    <location>
        <begin position="3"/>
        <end position="142"/>
    </location>
</feature>
<dbReference type="NCBIfam" id="NF002959">
    <property type="entry name" value="PRK03624.1"/>
    <property type="match status" value="1"/>
</dbReference>